<keyword evidence="2" id="KW-1185">Reference proteome</keyword>
<name>A0ACD3AZL9_9AGAR</name>
<accession>A0ACD3AZL9</accession>
<evidence type="ECO:0000313" key="1">
    <source>
        <dbReference type="EMBL" id="TFK71057.1"/>
    </source>
</evidence>
<gene>
    <name evidence="1" type="ORF">BDN72DRAFT_486683</name>
</gene>
<evidence type="ECO:0000313" key="2">
    <source>
        <dbReference type="Proteomes" id="UP000308600"/>
    </source>
</evidence>
<protein>
    <submittedName>
        <fullName evidence="1">Uncharacterized protein</fullName>
    </submittedName>
</protein>
<organism evidence="1 2">
    <name type="scientific">Pluteus cervinus</name>
    <dbReference type="NCBI Taxonomy" id="181527"/>
    <lineage>
        <taxon>Eukaryota</taxon>
        <taxon>Fungi</taxon>
        <taxon>Dikarya</taxon>
        <taxon>Basidiomycota</taxon>
        <taxon>Agaricomycotina</taxon>
        <taxon>Agaricomycetes</taxon>
        <taxon>Agaricomycetidae</taxon>
        <taxon>Agaricales</taxon>
        <taxon>Pluteineae</taxon>
        <taxon>Pluteaceae</taxon>
        <taxon>Pluteus</taxon>
    </lineage>
</organism>
<proteinExistence type="predicted"/>
<reference evidence="1 2" key="1">
    <citation type="journal article" date="2019" name="Nat. Ecol. Evol.">
        <title>Megaphylogeny resolves global patterns of mushroom evolution.</title>
        <authorList>
            <person name="Varga T."/>
            <person name="Krizsan K."/>
            <person name="Foldi C."/>
            <person name="Dima B."/>
            <person name="Sanchez-Garcia M."/>
            <person name="Sanchez-Ramirez S."/>
            <person name="Szollosi G.J."/>
            <person name="Szarkandi J.G."/>
            <person name="Papp V."/>
            <person name="Albert L."/>
            <person name="Andreopoulos W."/>
            <person name="Angelini C."/>
            <person name="Antonin V."/>
            <person name="Barry K.W."/>
            <person name="Bougher N.L."/>
            <person name="Buchanan P."/>
            <person name="Buyck B."/>
            <person name="Bense V."/>
            <person name="Catcheside P."/>
            <person name="Chovatia M."/>
            <person name="Cooper J."/>
            <person name="Damon W."/>
            <person name="Desjardin D."/>
            <person name="Finy P."/>
            <person name="Geml J."/>
            <person name="Haridas S."/>
            <person name="Hughes K."/>
            <person name="Justo A."/>
            <person name="Karasinski D."/>
            <person name="Kautmanova I."/>
            <person name="Kiss B."/>
            <person name="Kocsube S."/>
            <person name="Kotiranta H."/>
            <person name="LaButti K.M."/>
            <person name="Lechner B.E."/>
            <person name="Liimatainen K."/>
            <person name="Lipzen A."/>
            <person name="Lukacs Z."/>
            <person name="Mihaltcheva S."/>
            <person name="Morgado L.N."/>
            <person name="Niskanen T."/>
            <person name="Noordeloos M.E."/>
            <person name="Ohm R.A."/>
            <person name="Ortiz-Santana B."/>
            <person name="Ovrebo C."/>
            <person name="Racz N."/>
            <person name="Riley R."/>
            <person name="Savchenko A."/>
            <person name="Shiryaev A."/>
            <person name="Soop K."/>
            <person name="Spirin V."/>
            <person name="Szebenyi C."/>
            <person name="Tomsovsky M."/>
            <person name="Tulloss R.E."/>
            <person name="Uehling J."/>
            <person name="Grigoriev I.V."/>
            <person name="Vagvolgyi C."/>
            <person name="Papp T."/>
            <person name="Martin F.M."/>
            <person name="Miettinen O."/>
            <person name="Hibbett D.S."/>
            <person name="Nagy L.G."/>
        </authorList>
    </citation>
    <scope>NUCLEOTIDE SEQUENCE [LARGE SCALE GENOMIC DNA]</scope>
    <source>
        <strain evidence="1 2">NL-1719</strain>
    </source>
</reference>
<dbReference type="EMBL" id="ML208303">
    <property type="protein sequence ID" value="TFK71057.1"/>
    <property type="molecule type" value="Genomic_DNA"/>
</dbReference>
<dbReference type="Proteomes" id="UP000308600">
    <property type="component" value="Unassembled WGS sequence"/>
</dbReference>
<sequence>MADQPYELFIPHSRSGNVQEIIVPSTAGFTFRLSSLLLAFLTIIDALLFTYLIAHYPVYAELAVDDLGNHDTFAKFSRLYQGKLSPKTIYEPIKNYPQSLAHISSMGLDMVVASADDQHHLRVSEHISTIAQFHVLDSGMENCTFMLLFDEATTTDTIRPPMALDAWKLHMDKEITSSQISWDTKPPRDYLVGSITAEAGVTYQLPGFACPSGSYQTFEVTCSQPHCGVTTTTRWEDGRLYLVQSQAV</sequence>